<accession>A0A381R3Q2</accession>
<keyword evidence="1" id="KW-0472">Membrane</keyword>
<feature type="transmembrane region" description="Helical" evidence="1">
    <location>
        <begin position="6"/>
        <end position="25"/>
    </location>
</feature>
<name>A0A381R3Q2_9ZZZZ</name>
<gene>
    <name evidence="2" type="ORF">METZ01_LOCUS39235</name>
</gene>
<evidence type="ECO:0000313" key="2">
    <source>
        <dbReference type="EMBL" id="SUZ86381.1"/>
    </source>
</evidence>
<keyword evidence="1" id="KW-1133">Transmembrane helix</keyword>
<reference evidence="2" key="1">
    <citation type="submission" date="2018-05" db="EMBL/GenBank/DDBJ databases">
        <authorList>
            <person name="Lanie J.A."/>
            <person name="Ng W.-L."/>
            <person name="Kazmierczak K.M."/>
            <person name="Andrzejewski T.M."/>
            <person name="Davidsen T.M."/>
            <person name="Wayne K.J."/>
            <person name="Tettelin H."/>
            <person name="Glass J.I."/>
            <person name="Rusch D."/>
            <person name="Podicherti R."/>
            <person name="Tsui H.-C.T."/>
            <person name="Winkler M.E."/>
        </authorList>
    </citation>
    <scope>NUCLEOTIDE SEQUENCE</scope>
</reference>
<keyword evidence="1" id="KW-0812">Transmembrane</keyword>
<organism evidence="2">
    <name type="scientific">marine metagenome</name>
    <dbReference type="NCBI Taxonomy" id="408172"/>
    <lineage>
        <taxon>unclassified sequences</taxon>
        <taxon>metagenomes</taxon>
        <taxon>ecological metagenomes</taxon>
    </lineage>
</organism>
<proteinExistence type="predicted"/>
<protein>
    <submittedName>
        <fullName evidence="2">Uncharacterized protein</fullName>
    </submittedName>
</protein>
<dbReference type="EMBL" id="UINC01001679">
    <property type="protein sequence ID" value="SUZ86381.1"/>
    <property type="molecule type" value="Genomic_DNA"/>
</dbReference>
<dbReference type="AlphaFoldDB" id="A0A381R3Q2"/>
<evidence type="ECO:0000256" key="1">
    <source>
        <dbReference type="SAM" id="Phobius"/>
    </source>
</evidence>
<sequence length="193" mass="22722">MKDDKFVKFLIIFFGVFIVLKYLIFNDNNLIYIKSKTDEDFHLVQNLPNKRKAANIMAIIKDRIELLLNYLKKNHPNDNRIKRLFNRYDEDNIQETNLNDSGTSYSIDKGEQVNLCLRSKKTQELHSINILMFVTIHELAHIMSKTYGHNQEFNNNFKFLLINAIKIGVYQNIDYSKNKTNFCGMVVDNSPLH</sequence>